<dbReference type="InterPro" id="IPR003661">
    <property type="entry name" value="HisK_dim/P_dom"/>
</dbReference>
<dbReference type="EMBL" id="BAABCA010000004">
    <property type="protein sequence ID" value="GAA4236667.1"/>
    <property type="molecule type" value="Genomic_DNA"/>
</dbReference>
<dbReference type="Gene3D" id="1.25.40.10">
    <property type="entry name" value="Tetratricopeptide repeat domain"/>
    <property type="match status" value="1"/>
</dbReference>
<sequence length="764" mass="87666">MKTCLITCFLLFSNVAISQSDRRLIKEIDSLNNSAILYYTNNQILESFIAFNKVKKKSDSIQDNYGRAISNLYLGNIYSLMYEYVDAKRSYKTMLQPASAINDNYLLGMSYLNLGKLANQEKSPNEALIYLEKAKKYSVTKAFLSDNNYTLEKKHDLIQQIGIALSEFYINNNYLDKALLSLLHFNTSLDASPRLSYYAKGYHSYLKGLYLLKKEMYSNAIIKFEEALLNLNKSDLSKHTDSDLLFSKIYKHMASAYAFTEDKGIAYLFLLKYNDYHDSYLNTKKDRHEVIDKSKFLIEDYKNEVQIANSEKLYQSQIAKKTKNVNFVMAMALFFLGVALVAIYFNYISKRKLANVLEKRNDQLELDKDEALKSSQLKSKFISNVTHELRTPLYGVVGITSLLLANNNLSNKDSKYLKSLKYSGDYLLRLINEVLEFGKIESDKIELKKVSVELKPLLENIIGSFDYKLKETNNKIHLNMDNRLPKYIMCDNVRLSQVLINLIGNSVKFTSNGDIFVTVIVRNINNDNNNVDLRFEVEDNGTGIPKEKFKSIFDDFSQLENSNLSYKGTGLGLTITKKIIELFESKIELESEYGSGSKFSFNVNFEIDTEGFEKAKNKIIQKKVRSLNNSKILIAEDNKINQIVTKNLLEKANYYCEIVENGVEAIDTLKNKPFDLILMDINMPVMGGIEATNLIREFNSNIPILALTAADIEDFKENEKYISFNGLITKPFDNYEFFQLIESNIQHSKKGTLFQRSGVKRLSV</sequence>
<evidence type="ECO:0000256" key="4">
    <source>
        <dbReference type="PROSITE-ProRule" id="PRU00169"/>
    </source>
</evidence>
<gene>
    <name evidence="8" type="ORF">GCM10022291_21540</name>
</gene>
<dbReference type="SMART" id="SM00448">
    <property type="entry name" value="REC"/>
    <property type="match status" value="1"/>
</dbReference>
<evidence type="ECO:0000256" key="5">
    <source>
        <dbReference type="SAM" id="Phobius"/>
    </source>
</evidence>
<feature type="domain" description="Response regulatory" evidence="7">
    <location>
        <begin position="631"/>
        <end position="745"/>
    </location>
</feature>
<protein>
    <recommendedName>
        <fullName evidence="2">histidine kinase</fullName>
        <ecNumber evidence="2">2.7.13.3</ecNumber>
    </recommendedName>
</protein>
<dbReference type="SMART" id="SM00388">
    <property type="entry name" value="HisKA"/>
    <property type="match status" value="1"/>
</dbReference>
<dbReference type="InterPro" id="IPR001789">
    <property type="entry name" value="Sig_transdc_resp-reg_receiver"/>
</dbReference>
<dbReference type="SUPFAM" id="SSF55874">
    <property type="entry name" value="ATPase domain of HSP90 chaperone/DNA topoisomerase II/histidine kinase"/>
    <property type="match status" value="1"/>
</dbReference>
<feature type="transmembrane region" description="Helical" evidence="5">
    <location>
        <begin position="327"/>
        <end position="347"/>
    </location>
</feature>
<evidence type="ECO:0000313" key="9">
    <source>
        <dbReference type="Proteomes" id="UP001501496"/>
    </source>
</evidence>
<dbReference type="SUPFAM" id="SSF47384">
    <property type="entry name" value="Homodimeric domain of signal transducing histidine kinase"/>
    <property type="match status" value="1"/>
</dbReference>
<dbReference type="InterPro" id="IPR003594">
    <property type="entry name" value="HATPase_dom"/>
</dbReference>
<evidence type="ECO:0000256" key="3">
    <source>
        <dbReference type="ARBA" id="ARBA00022553"/>
    </source>
</evidence>
<dbReference type="InterPro" id="IPR004358">
    <property type="entry name" value="Sig_transdc_His_kin-like_C"/>
</dbReference>
<dbReference type="SUPFAM" id="SSF48452">
    <property type="entry name" value="TPR-like"/>
    <property type="match status" value="1"/>
</dbReference>
<dbReference type="InterPro" id="IPR011990">
    <property type="entry name" value="TPR-like_helical_dom_sf"/>
</dbReference>
<comment type="caution">
    <text evidence="8">The sequence shown here is derived from an EMBL/GenBank/DDBJ whole genome shotgun (WGS) entry which is preliminary data.</text>
</comment>
<feature type="modified residue" description="4-aspartylphosphate" evidence="4">
    <location>
        <position position="680"/>
    </location>
</feature>
<dbReference type="Pfam" id="PF00072">
    <property type="entry name" value="Response_reg"/>
    <property type="match status" value="1"/>
</dbReference>
<dbReference type="SMART" id="SM00387">
    <property type="entry name" value="HATPase_c"/>
    <property type="match status" value="1"/>
</dbReference>
<evidence type="ECO:0000256" key="1">
    <source>
        <dbReference type="ARBA" id="ARBA00000085"/>
    </source>
</evidence>
<organism evidence="8 9">
    <name type="scientific">Postechiella marina</name>
    <dbReference type="NCBI Taxonomy" id="943941"/>
    <lineage>
        <taxon>Bacteria</taxon>
        <taxon>Pseudomonadati</taxon>
        <taxon>Bacteroidota</taxon>
        <taxon>Flavobacteriia</taxon>
        <taxon>Flavobacteriales</taxon>
        <taxon>Flavobacteriaceae</taxon>
        <taxon>Postechiella</taxon>
    </lineage>
</organism>
<keyword evidence="5" id="KW-0472">Membrane</keyword>
<keyword evidence="5" id="KW-0812">Transmembrane</keyword>
<dbReference type="GO" id="GO:0005524">
    <property type="term" value="F:ATP binding"/>
    <property type="evidence" value="ECO:0007669"/>
    <property type="project" value="UniProtKB-KW"/>
</dbReference>
<proteinExistence type="predicted"/>
<keyword evidence="5" id="KW-1133">Transmembrane helix</keyword>
<comment type="catalytic activity">
    <reaction evidence="1">
        <text>ATP + protein L-histidine = ADP + protein N-phospho-L-histidine.</text>
        <dbReference type="EC" id="2.7.13.3"/>
    </reaction>
</comment>
<dbReference type="Pfam" id="PF02518">
    <property type="entry name" value="HATPase_c"/>
    <property type="match status" value="1"/>
</dbReference>
<evidence type="ECO:0000313" key="8">
    <source>
        <dbReference type="EMBL" id="GAA4236667.1"/>
    </source>
</evidence>
<dbReference type="EC" id="2.7.13.3" evidence="2"/>
<dbReference type="PRINTS" id="PR00344">
    <property type="entry name" value="BCTRLSENSOR"/>
</dbReference>
<evidence type="ECO:0000259" key="7">
    <source>
        <dbReference type="PROSITE" id="PS50110"/>
    </source>
</evidence>
<dbReference type="PROSITE" id="PS50110">
    <property type="entry name" value="RESPONSE_REGULATORY"/>
    <property type="match status" value="1"/>
</dbReference>
<dbReference type="Gene3D" id="3.40.50.2300">
    <property type="match status" value="1"/>
</dbReference>
<dbReference type="PANTHER" id="PTHR45339">
    <property type="entry name" value="HYBRID SIGNAL TRANSDUCTION HISTIDINE KINASE J"/>
    <property type="match status" value="1"/>
</dbReference>
<keyword evidence="8" id="KW-0547">Nucleotide-binding</keyword>
<dbReference type="InterPro" id="IPR036097">
    <property type="entry name" value="HisK_dim/P_sf"/>
</dbReference>
<reference evidence="9" key="1">
    <citation type="journal article" date="2019" name="Int. J. Syst. Evol. Microbiol.">
        <title>The Global Catalogue of Microorganisms (GCM) 10K type strain sequencing project: providing services to taxonomists for standard genome sequencing and annotation.</title>
        <authorList>
            <consortium name="The Broad Institute Genomics Platform"/>
            <consortium name="The Broad Institute Genome Sequencing Center for Infectious Disease"/>
            <person name="Wu L."/>
            <person name="Ma J."/>
        </authorList>
    </citation>
    <scope>NUCLEOTIDE SEQUENCE [LARGE SCALE GENOMIC DNA]</scope>
    <source>
        <strain evidence="9">JCM 17630</strain>
    </source>
</reference>
<keyword evidence="8" id="KW-0067">ATP-binding</keyword>
<dbReference type="Gene3D" id="1.10.287.130">
    <property type="match status" value="1"/>
</dbReference>
<dbReference type="PROSITE" id="PS50109">
    <property type="entry name" value="HIS_KIN"/>
    <property type="match status" value="1"/>
</dbReference>
<dbReference type="Gene3D" id="3.30.565.10">
    <property type="entry name" value="Histidine kinase-like ATPase, C-terminal domain"/>
    <property type="match status" value="1"/>
</dbReference>
<evidence type="ECO:0000259" key="6">
    <source>
        <dbReference type="PROSITE" id="PS50109"/>
    </source>
</evidence>
<dbReference type="Pfam" id="PF00512">
    <property type="entry name" value="HisKA"/>
    <property type="match status" value="1"/>
</dbReference>
<dbReference type="CDD" id="cd17546">
    <property type="entry name" value="REC_hyHK_CKI1_RcsC-like"/>
    <property type="match status" value="1"/>
</dbReference>
<keyword evidence="9" id="KW-1185">Reference proteome</keyword>
<dbReference type="InterPro" id="IPR005467">
    <property type="entry name" value="His_kinase_dom"/>
</dbReference>
<evidence type="ECO:0000256" key="2">
    <source>
        <dbReference type="ARBA" id="ARBA00012438"/>
    </source>
</evidence>
<dbReference type="InterPro" id="IPR011006">
    <property type="entry name" value="CheY-like_superfamily"/>
</dbReference>
<feature type="domain" description="Histidine kinase" evidence="6">
    <location>
        <begin position="384"/>
        <end position="607"/>
    </location>
</feature>
<name>A0ABP8CAX3_9FLAO</name>
<dbReference type="SUPFAM" id="SSF52172">
    <property type="entry name" value="CheY-like"/>
    <property type="match status" value="1"/>
</dbReference>
<accession>A0ABP8CAX3</accession>
<dbReference type="CDD" id="cd00082">
    <property type="entry name" value="HisKA"/>
    <property type="match status" value="1"/>
</dbReference>
<dbReference type="PANTHER" id="PTHR45339:SF5">
    <property type="entry name" value="HISTIDINE KINASE"/>
    <property type="match status" value="1"/>
</dbReference>
<dbReference type="RefSeq" id="WP_344788238.1">
    <property type="nucleotide sequence ID" value="NZ_BAABCA010000004.1"/>
</dbReference>
<keyword evidence="3 4" id="KW-0597">Phosphoprotein</keyword>
<dbReference type="Proteomes" id="UP001501496">
    <property type="component" value="Unassembled WGS sequence"/>
</dbReference>
<dbReference type="InterPro" id="IPR036890">
    <property type="entry name" value="HATPase_C_sf"/>
</dbReference>